<dbReference type="AlphaFoldDB" id="A0A423U012"/>
<feature type="region of interest" description="Disordered" evidence="2">
    <location>
        <begin position="1"/>
        <end position="30"/>
    </location>
</feature>
<sequence>MDSEIIEGETNGGQETNEDNSMEDDEEWEDALESLKYSELEKTPRPAVEAVAEVKNDWGNYLTENTRTHAKQAVDEKEDRLEDEDEIEHIVYTRVTDETVQNTESDISLESEYQEIKEFEEKEEAELRTELNVPEEAVNGEVHERLAPLTVQAAENNISEMVTNNLKENHEGINGNVENEDELGDDAAGEQTEERYLNMAEATQEEVIKDDEFKSTMIEDTDEELNESDNSEAEEDLIRYELMAGRSDDLIAEREKEMFKNMIWSVIMEEPEHEVMEEDRNKKAENQDKTEDRTTILANELLERLIQEKEVDFLRNVRAAAISMESDEEKEGKLTNEEQDYMADVDLNDEEQSSAQETSEDWVTPEDAEMELLMKDMENKTHGYENETRKDDSTSCESFSVSSHKGTELETSKSISVKEAIAKAKEEDAKKKQESLVKSLEAMVKMKQEKKEMTEKEVKSVLDSVLRFLRYLFCCWSIENPAQ</sequence>
<keyword evidence="1" id="KW-0175">Coiled coil</keyword>
<keyword evidence="4" id="KW-1185">Reference proteome</keyword>
<evidence type="ECO:0000313" key="4">
    <source>
        <dbReference type="Proteomes" id="UP000283509"/>
    </source>
</evidence>
<dbReference type="EMBL" id="QCYY01000891">
    <property type="protein sequence ID" value="ROT82057.1"/>
    <property type="molecule type" value="Genomic_DNA"/>
</dbReference>
<proteinExistence type="predicted"/>
<gene>
    <name evidence="3" type="ORF">C7M84_024784</name>
</gene>
<feature type="region of interest" description="Disordered" evidence="2">
    <location>
        <begin position="383"/>
        <end position="416"/>
    </location>
</feature>
<feature type="coiled-coil region" evidence="1">
    <location>
        <begin position="423"/>
        <end position="457"/>
    </location>
</feature>
<reference evidence="3 4" key="2">
    <citation type="submission" date="2019-01" db="EMBL/GenBank/DDBJ databases">
        <title>The decoding of complex shrimp genome reveals the adaptation for benthos swimmer, frequently molting mechanism and breeding impact on genome.</title>
        <authorList>
            <person name="Sun Y."/>
            <person name="Gao Y."/>
            <person name="Yu Y."/>
        </authorList>
    </citation>
    <scope>NUCLEOTIDE SEQUENCE [LARGE SCALE GENOMIC DNA]</scope>
    <source>
        <tissue evidence="3">Muscle</tissue>
    </source>
</reference>
<comment type="caution">
    <text evidence="3">The sequence shown here is derived from an EMBL/GenBank/DDBJ whole genome shotgun (WGS) entry which is preliminary data.</text>
</comment>
<dbReference type="Proteomes" id="UP000283509">
    <property type="component" value="Unassembled WGS sequence"/>
</dbReference>
<organism evidence="3 4">
    <name type="scientific">Penaeus vannamei</name>
    <name type="common">Whiteleg shrimp</name>
    <name type="synonym">Litopenaeus vannamei</name>
    <dbReference type="NCBI Taxonomy" id="6689"/>
    <lineage>
        <taxon>Eukaryota</taxon>
        <taxon>Metazoa</taxon>
        <taxon>Ecdysozoa</taxon>
        <taxon>Arthropoda</taxon>
        <taxon>Crustacea</taxon>
        <taxon>Multicrustacea</taxon>
        <taxon>Malacostraca</taxon>
        <taxon>Eumalacostraca</taxon>
        <taxon>Eucarida</taxon>
        <taxon>Decapoda</taxon>
        <taxon>Dendrobranchiata</taxon>
        <taxon>Penaeoidea</taxon>
        <taxon>Penaeidae</taxon>
        <taxon>Penaeus</taxon>
    </lineage>
</organism>
<feature type="compositionally biased region" description="Polar residues" evidence="2">
    <location>
        <begin position="395"/>
        <end position="404"/>
    </location>
</feature>
<feature type="compositionally biased region" description="Acidic residues" evidence="2">
    <location>
        <begin position="16"/>
        <end position="30"/>
    </location>
</feature>
<name>A0A423U012_PENVA</name>
<evidence type="ECO:0000313" key="3">
    <source>
        <dbReference type="EMBL" id="ROT82057.1"/>
    </source>
</evidence>
<reference evidence="3 4" key="1">
    <citation type="submission" date="2018-04" db="EMBL/GenBank/DDBJ databases">
        <authorList>
            <person name="Zhang X."/>
            <person name="Yuan J."/>
            <person name="Li F."/>
            <person name="Xiang J."/>
        </authorList>
    </citation>
    <scope>NUCLEOTIDE SEQUENCE [LARGE SCALE GENOMIC DNA]</scope>
    <source>
        <tissue evidence="3">Muscle</tissue>
    </source>
</reference>
<feature type="compositionally biased region" description="Basic and acidic residues" evidence="2">
    <location>
        <begin position="383"/>
        <end position="393"/>
    </location>
</feature>
<evidence type="ECO:0000256" key="1">
    <source>
        <dbReference type="SAM" id="Coils"/>
    </source>
</evidence>
<dbReference type="OrthoDB" id="6376411at2759"/>
<accession>A0A423U012</accession>
<evidence type="ECO:0000256" key="2">
    <source>
        <dbReference type="SAM" id="MobiDB-lite"/>
    </source>
</evidence>
<protein>
    <submittedName>
        <fullName evidence="3">Uncharacterized protein</fullName>
    </submittedName>
</protein>